<dbReference type="PANTHER" id="PTHR24421:SF10">
    <property type="entry name" value="NITRATE_NITRITE SENSOR PROTEIN NARQ"/>
    <property type="match status" value="1"/>
</dbReference>
<feature type="transmembrane region" description="Helical" evidence="9">
    <location>
        <begin position="127"/>
        <end position="145"/>
    </location>
</feature>
<dbReference type="SUPFAM" id="SSF55874">
    <property type="entry name" value="ATPase domain of HSP90 chaperone/DNA topoisomerase II/histidine kinase"/>
    <property type="match status" value="1"/>
</dbReference>
<dbReference type="Gene3D" id="1.20.5.1930">
    <property type="match status" value="1"/>
</dbReference>
<feature type="domain" description="Signal transduction histidine kinase subgroup 3 dimerisation and phosphoacceptor" evidence="10">
    <location>
        <begin position="181"/>
        <end position="245"/>
    </location>
</feature>
<dbReference type="AlphaFoldDB" id="A0A7X0FS40"/>
<name>A0A7X0FS40_9MICO</name>
<evidence type="ECO:0000256" key="8">
    <source>
        <dbReference type="ARBA" id="ARBA00023012"/>
    </source>
</evidence>
<evidence type="ECO:0000256" key="2">
    <source>
        <dbReference type="ARBA" id="ARBA00012438"/>
    </source>
</evidence>
<dbReference type="PANTHER" id="PTHR24421">
    <property type="entry name" value="NITRATE/NITRITE SENSOR PROTEIN NARX-RELATED"/>
    <property type="match status" value="1"/>
</dbReference>
<dbReference type="InterPro" id="IPR050482">
    <property type="entry name" value="Sensor_HK_TwoCompSys"/>
</dbReference>
<dbReference type="CDD" id="cd16917">
    <property type="entry name" value="HATPase_UhpB-NarQ-NarX-like"/>
    <property type="match status" value="1"/>
</dbReference>
<evidence type="ECO:0000313" key="12">
    <source>
        <dbReference type="Proteomes" id="UP000537775"/>
    </source>
</evidence>
<dbReference type="Pfam" id="PF07730">
    <property type="entry name" value="HisKA_3"/>
    <property type="match status" value="1"/>
</dbReference>
<dbReference type="EC" id="2.7.13.3" evidence="2"/>
<protein>
    <recommendedName>
        <fullName evidence="2">histidine kinase</fullName>
        <ecNumber evidence="2">2.7.13.3</ecNumber>
    </recommendedName>
</protein>
<dbReference type="InterPro" id="IPR036890">
    <property type="entry name" value="HATPase_C_sf"/>
</dbReference>
<evidence type="ECO:0000256" key="9">
    <source>
        <dbReference type="SAM" id="Phobius"/>
    </source>
</evidence>
<keyword evidence="9" id="KW-0812">Transmembrane</keyword>
<comment type="caution">
    <text evidence="11">The sequence shown here is derived from an EMBL/GenBank/DDBJ whole genome shotgun (WGS) entry which is preliminary data.</text>
</comment>
<keyword evidence="3" id="KW-0597">Phosphoprotein</keyword>
<dbReference type="GO" id="GO:0000155">
    <property type="term" value="F:phosphorelay sensor kinase activity"/>
    <property type="evidence" value="ECO:0007669"/>
    <property type="project" value="InterPro"/>
</dbReference>
<keyword evidence="9" id="KW-1133">Transmembrane helix</keyword>
<reference evidence="11 12" key="1">
    <citation type="submission" date="2020-08" db="EMBL/GenBank/DDBJ databases">
        <title>Sequencing the genomes of 1000 actinobacteria strains.</title>
        <authorList>
            <person name="Klenk H.-P."/>
        </authorList>
    </citation>
    <scope>NUCLEOTIDE SEQUENCE [LARGE SCALE GENOMIC DNA]</scope>
    <source>
        <strain evidence="11 12">DSM 12511</strain>
    </source>
</reference>
<evidence type="ECO:0000256" key="3">
    <source>
        <dbReference type="ARBA" id="ARBA00022553"/>
    </source>
</evidence>
<accession>A0A7X0FS40</accession>
<proteinExistence type="predicted"/>
<feature type="transmembrane region" description="Helical" evidence="9">
    <location>
        <begin position="39"/>
        <end position="55"/>
    </location>
</feature>
<keyword evidence="4" id="KW-0808">Transferase</keyword>
<evidence type="ECO:0000256" key="7">
    <source>
        <dbReference type="ARBA" id="ARBA00022840"/>
    </source>
</evidence>
<dbReference type="RefSeq" id="WP_184751705.1">
    <property type="nucleotide sequence ID" value="NZ_BAAAJR010000001.1"/>
</dbReference>
<feature type="transmembrane region" description="Helical" evidence="9">
    <location>
        <begin position="104"/>
        <end position="121"/>
    </location>
</feature>
<feature type="transmembrane region" description="Helical" evidence="9">
    <location>
        <begin position="12"/>
        <end position="30"/>
    </location>
</feature>
<evidence type="ECO:0000259" key="10">
    <source>
        <dbReference type="Pfam" id="PF07730"/>
    </source>
</evidence>
<dbReference type="GO" id="GO:0005524">
    <property type="term" value="F:ATP binding"/>
    <property type="evidence" value="ECO:0007669"/>
    <property type="project" value="UniProtKB-KW"/>
</dbReference>
<comment type="catalytic activity">
    <reaction evidence="1">
        <text>ATP + protein L-histidine = ADP + protein N-phospho-L-histidine.</text>
        <dbReference type="EC" id="2.7.13.3"/>
    </reaction>
</comment>
<gene>
    <name evidence="11" type="ORF">HD594_002974</name>
</gene>
<organism evidence="11 12">
    <name type="scientific">Microbacterium thalassium</name>
    <dbReference type="NCBI Taxonomy" id="362649"/>
    <lineage>
        <taxon>Bacteria</taxon>
        <taxon>Bacillati</taxon>
        <taxon>Actinomycetota</taxon>
        <taxon>Actinomycetes</taxon>
        <taxon>Micrococcales</taxon>
        <taxon>Microbacteriaceae</taxon>
        <taxon>Microbacterium</taxon>
    </lineage>
</organism>
<keyword evidence="7" id="KW-0067">ATP-binding</keyword>
<keyword evidence="9" id="KW-0472">Membrane</keyword>
<dbReference type="GO" id="GO:0046983">
    <property type="term" value="F:protein dimerization activity"/>
    <property type="evidence" value="ECO:0007669"/>
    <property type="project" value="InterPro"/>
</dbReference>
<evidence type="ECO:0000256" key="5">
    <source>
        <dbReference type="ARBA" id="ARBA00022741"/>
    </source>
</evidence>
<dbReference type="Gene3D" id="3.30.565.10">
    <property type="entry name" value="Histidine kinase-like ATPase, C-terminal domain"/>
    <property type="match status" value="1"/>
</dbReference>
<sequence>MASLPVLRRRFPAWAMDIVIVLVVAATAMVRPGLEDERGPLAWAAVLLPALILLARRRYPLAVLAATVVCFWVVALTATATLLSPIPAAFAAYAVAIAGPRRTTIIATLAACAAMVLPVWIADADFALFAMFQLTATLAFAAALGDAVRTRRAYIEAITARAERAERTREAEASRRVAEDRLRVARDLHDAVAHQIAVISLNAGVATSALDDRPEVAREALVTIRTASRKVLGEIGELLASLRQGEPDNDAARPGLDDVASLIERFRDAGLTVQLRGDDLLTRAEPVGDVVYAVLQEALTNAHKHGASGVTRIDVSATDDSLEIVAVNPVRGDSASTVSTGLGLVGMRERVEDIGGRLEAGHAGDAYRLRVTLPLQRSRS</sequence>
<dbReference type="EMBL" id="JACHML010000001">
    <property type="protein sequence ID" value="MBB6392661.1"/>
    <property type="molecule type" value="Genomic_DNA"/>
</dbReference>
<dbReference type="Proteomes" id="UP000537775">
    <property type="component" value="Unassembled WGS sequence"/>
</dbReference>
<evidence type="ECO:0000256" key="6">
    <source>
        <dbReference type="ARBA" id="ARBA00022777"/>
    </source>
</evidence>
<keyword evidence="6 11" id="KW-0418">Kinase</keyword>
<feature type="transmembrane region" description="Helical" evidence="9">
    <location>
        <begin position="61"/>
        <end position="83"/>
    </location>
</feature>
<keyword evidence="5" id="KW-0547">Nucleotide-binding</keyword>
<dbReference type="InterPro" id="IPR011712">
    <property type="entry name" value="Sig_transdc_His_kin_sub3_dim/P"/>
</dbReference>
<evidence type="ECO:0000256" key="1">
    <source>
        <dbReference type="ARBA" id="ARBA00000085"/>
    </source>
</evidence>
<keyword evidence="12" id="KW-1185">Reference proteome</keyword>
<dbReference type="GO" id="GO:0016020">
    <property type="term" value="C:membrane"/>
    <property type="evidence" value="ECO:0007669"/>
    <property type="project" value="InterPro"/>
</dbReference>
<evidence type="ECO:0000256" key="4">
    <source>
        <dbReference type="ARBA" id="ARBA00022679"/>
    </source>
</evidence>
<keyword evidence="8" id="KW-0902">Two-component regulatory system</keyword>
<evidence type="ECO:0000313" key="11">
    <source>
        <dbReference type="EMBL" id="MBB6392661.1"/>
    </source>
</evidence>